<protein>
    <submittedName>
        <fullName evidence="3">Uncharacterized protein</fullName>
    </submittedName>
</protein>
<feature type="transmembrane region" description="Helical" evidence="2">
    <location>
        <begin position="97"/>
        <end position="120"/>
    </location>
</feature>
<keyword evidence="2" id="KW-0472">Membrane</keyword>
<feature type="transmembrane region" description="Helical" evidence="2">
    <location>
        <begin position="67"/>
        <end position="85"/>
    </location>
</feature>
<keyword evidence="4" id="KW-1185">Reference proteome</keyword>
<feature type="transmembrane region" description="Helical" evidence="2">
    <location>
        <begin position="271"/>
        <end position="294"/>
    </location>
</feature>
<dbReference type="VEuPathDB" id="TriTrypDB:LMJLV39_330007000"/>
<reference evidence="3 4" key="2">
    <citation type="journal article" date="2011" name="Genome Res.">
        <title>Chromosome and gene copy number variation allow major structural change between species and strains of Leishmania.</title>
        <authorList>
            <person name="Rogers M.B."/>
            <person name="Hilley J.D."/>
            <person name="Dickens N.J."/>
            <person name="Wilkes J."/>
            <person name="Bates P.A."/>
            <person name="Depledge D.P."/>
            <person name="Harris D."/>
            <person name="Her Y."/>
            <person name="Herzyk P."/>
            <person name="Imamura H."/>
            <person name="Otto T.D."/>
            <person name="Sanders M."/>
            <person name="Seeger K."/>
            <person name="Dujardin J.C."/>
            <person name="Berriman M."/>
            <person name="Smith D.F."/>
            <person name="Hertz-Fowler C."/>
            <person name="Mottram J.C."/>
        </authorList>
    </citation>
    <scope>NUCLEOTIDE SEQUENCE [LARGE SCALE GENOMIC DNA]</scope>
    <source>
        <strain evidence="4">MHOM/IL/81/Friedlin</strain>
    </source>
</reference>
<gene>
    <name evidence="3" type="ORF">LMJF_33_0160</name>
</gene>
<dbReference type="VEuPathDB" id="TriTrypDB:LMJSD75_330006900"/>
<sequence>MALVAAVILFAISFLGCITVFFIAPSFTTSLATRIEKSLDQVVSETEMSTLPTSWIPHVVGMVQHGLRVLLIPSVLIGAVGVWVLGNPERRRPGKWLMGYGLLVLVHGCVLLYFLLRVFFTGQLGVWQNTSLQLFHDVLEKLDDEASKCLWEYAYPCSGFTSCCVTNTSSLNMSEEELMMDEEVWSSLCFVTTQSGKAVRRRRDPDNTDVLEEVTKVVQEQCGQITAHIGLTEDYPLYSTACALANRSIRITPAHFTTCEDYFIGHFSSTIGFDLCLFFGMTVCSLVAGIVALITNHQRPRSSDFTPLNSPSSSAKETVMMLKGESSDDCRGANRKRS</sequence>
<reference evidence="3 4" key="1">
    <citation type="journal article" date="2005" name="Science">
        <title>The genome of the kinetoplastid parasite, Leishmania major.</title>
        <authorList>
            <person name="Ivens A.C."/>
            <person name="Peacock C.S."/>
            <person name="Worthey E.A."/>
            <person name="Murphy L."/>
            <person name="Aggarwal G."/>
            <person name="Berriman M."/>
            <person name="Sisk E."/>
            <person name="Rajandream M.A."/>
            <person name="Adlem E."/>
            <person name="Aert R."/>
            <person name="Anupama A."/>
            <person name="Apostolou Z."/>
            <person name="Attipoe P."/>
            <person name="Bason N."/>
            <person name="Bauser C."/>
            <person name="Beck A."/>
            <person name="Beverley S.M."/>
            <person name="Bianchettin G."/>
            <person name="Borzym K."/>
            <person name="Bothe G."/>
            <person name="Bruschi C.V."/>
            <person name="Collins M."/>
            <person name="Cadag E."/>
            <person name="Ciarloni L."/>
            <person name="Clayton C."/>
            <person name="Coulson R.M."/>
            <person name="Cronin A."/>
            <person name="Cruz A.K."/>
            <person name="Davies R.M."/>
            <person name="De Gaudenzi J."/>
            <person name="Dobson D.E."/>
            <person name="Duesterhoeft A."/>
            <person name="Fazelina G."/>
            <person name="Fosker N."/>
            <person name="Frasch A.C."/>
            <person name="Fraser A."/>
            <person name="Fuchs M."/>
            <person name="Gabel C."/>
            <person name="Goble A."/>
            <person name="Goffeau A."/>
            <person name="Harris D."/>
            <person name="Hertz-Fowler C."/>
            <person name="Hilbert H."/>
            <person name="Horn D."/>
            <person name="Huang Y."/>
            <person name="Klages S."/>
            <person name="Knights A."/>
            <person name="Kube M."/>
            <person name="Larke N."/>
            <person name="Litvin L."/>
            <person name="Lord A."/>
            <person name="Louie T."/>
            <person name="Marra M."/>
            <person name="Masuy D."/>
            <person name="Matthews K."/>
            <person name="Michaeli S."/>
            <person name="Mottram J.C."/>
            <person name="Muller-Auer S."/>
            <person name="Munden H."/>
            <person name="Nelson S."/>
            <person name="Norbertczak H."/>
            <person name="Oliver K."/>
            <person name="O'neil S."/>
            <person name="Pentony M."/>
            <person name="Pohl T.M."/>
            <person name="Price C."/>
            <person name="Purnelle B."/>
            <person name="Quail M.A."/>
            <person name="Rabbinowitsch E."/>
            <person name="Reinhardt R."/>
            <person name="Rieger M."/>
            <person name="Rinta J."/>
            <person name="Robben J."/>
            <person name="Robertson L."/>
            <person name="Ruiz J.C."/>
            <person name="Rutter S."/>
            <person name="Saunders D."/>
            <person name="Schafer M."/>
            <person name="Schein J."/>
            <person name="Schwartz D.C."/>
            <person name="Seeger K."/>
            <person name="Seyler A."/>
            <person name="Sharp S."/>
            <person name="Shin H."/>
            <person name="Sivam D."/>
            <person name="Squares R."/>
            <person name="Squares S."/>
            <person name="Tosato V."/>
            <person name="Vogt C."/>
            <person name="Volckaert G."/>
            <person name="Wambutt R."/>
            <person name="Warren T."/>
            <person name="Wedler H."/>
            <person name="Woodward J."/>
            <person name="Zhou S."/>
            <person name="Zimmermann W."/>
            <person name="Smith D.F."/>
            <person name="Blackwell J.M."/>
            <person name="Stuart K.D."/>
            <person name="Barrell B."/>
            <person name="Myler P.J."/>
        </authorList>
    </citation>
    <scope>NUCLEOTIDE SEQUENCE [LARGE SCALE GENOMIC DNA]</scope>
    <source>
        <strain evidence="4">MHOM/IL/81/Friedlin</strain>
    </source>
</reference>
<organism evidence="3 4">
    <name type="scientific">Leishmania major</name>
    <dbReference type="NCBI Taxonomy" id="5664"/>
    <lineage>
        <taxon>Eukaryota</taxon>
        <taxon>Discoba</taxon>
        <taxon>Euglenozoa</taxon>
        <taxon>Kinetoplastea</taxon>
        <taxon>Metakinetoplastina</taxon>
        <taxon>Trypanosomatida</taxon>
        <taxon>Trypanosomatidae</taxon>
        <taxon>Leishmaniinae</taxon>
        <taxon>Leishmania</taxon>
    </lineage>
</organism>
<dbReference type="OMA" id="CITVFFI"/>
<dbReference type="InParanoid" id="Q4Q4K7"/>
<keyword evidence="2" id="KW-0812">Transmembrane</keyword>
<evidence type="ECO:0000313" key="4">
    <source>
        <dbReference type="Proteomes" id="UP000000542"/>
    </source>
</evidence>
<dbReference type="EMBL" id="FR796429">
    <property type="protein sequence ID" value="CAJ05865.1"/>
    <property type="molecule type" value="Genomic_DNA"/>
</dbReference>
<dbReference type="HOGENOM" id="CLU_822458_0_0_1"/>
<name>Q4Q4K7_LEIMA</name>
<dbReference type="RefSeq" id="XP_001685741.1">
    <property type="nucleotide sequence ID" value="XM_001685689.1"/>
</dbReference>
<dbReference type="eggNOG" id="ENOG502SHAQ">
    <property type="taxonomic scope" value="Eukaryota"/>
</dbReference>
<evidence type="ECO:0000256" key="2">
    <source>
        <dbReference type="SAM" id="Phobius"/>
    </source>
</evidence>
<dbReference type="AlphaFoldDB" id="Q4Q4K7"/>
<keyword evidence="2" id="KW-1133">Transmembrane helix</keyword>
<feature type="compositionally biased region" description="Polar residues" evidence="1">
    <location>
        <begin position="303"/>
        <end position="316"/>
    </location>
</feature>
<dbReference type="KEGG" id="lma:LMJF_33_0160"/>
<dbReference type="VEuPathDB" id="TriTrypDB:LmjF.33.0160"/>
<accession>Q4Q4K7</accession>
<dbReference type="GeneID" id="5654356"/>
<proteinExistence type="predicted"/>
<evidence type="ECO:0000256" key="1">
    <source>
        <dbReference type="SAM" id="MobiDB-lite"/>
    </source>
</evidence>
<feature type="region of interest" description="Disordered" evidence="1">
    <location>
        <begin position="300"/>
        <end position="338"/>
    </location>
</feature>
<dbReference type="VEuPathDB" id="TriTrypDB:LMJFC_330006800"/>
<evidence type="ECO:0000313" key="3">
    <source>
        <dbReference type="EMBL" id="CAJ05865.1"/>
    </source>
</evidence>
<dbReference type="Proteomes" id="UP000000542">
    <property type="component" value="Chromosome 33"/>
</dbReference>